<reference evidence="3 4" key="1">
    <citation type="submission" date="2024-09" db="EMBL/GenBank/DDBJ databases">
        <title>Chromosome-scale assembly of Riccia sorocarpa.</title>
        <authorList>
            <person name="Paukszto L."/>
        </authorList>
    </citation>
    <scope>NUCLEOTIDE SEQUENCE [LARGE SCALE GENOMIC DNA]</scope>
    <source>
        <strain evidence="3">LP-2024</strain>
        <tissue evidence="3">Aerial parts of the thallus</tissue>
    </source>
</reference>
<evidence type="ECO:0000313" key="3">
    <source>
        <dbReference type="EMBL" id="KAL3681722.1"/>
    </source>
</evidence>
<protein>
    <submittedName>
        <fullName evidence="3">Uncharacterized protein</fullName>
    </submittedName>
</protein>
<proteinExistence type="predicted"/>
<dbReference type="Proteomes" id="UP001633002">
    <property type="component" value="Unassembled WGS sequence"/>
</dbReference>
<keyword evidence="1" id="KW-0833">Ubl conjugation pathway</keyword>
<keyword evidence="4" id="KW-1185">Reference proteome</keyword>
<comment type="caution">
    <text evidence="3">The sequence shown here is derived from an EMBL/GenBank/DDBJ whole genome shotgun (WGS) entry which is preliminary data.</text>
</comment>
<feature type="region of interest" description="Disordered" evidence="2">
    <location>
        <begin position="1"/>
        <end position="60"/>
    </location>
</feature>
<evidence type="ECO:0000313" key="4">
    <source>
        <dbReference type="Proteomes" id="UP001633002"/>
    </source>
</evidence>
<feature type="compositionally biased region" description="Gly residues" evidence="2">
    <location>
        <begin position="37"/>
        <end position="46"/>
    </location>
</feature>
<gene>
    <name evidence="3" type="ORF">R1sor_024678</name>
</gene>
<organism evidence="3 4">
    <name type="scientific">Riccia sorocarpa</name>
    <dbReference type="NCBI Taxonomy" id="122646"/>
    <lineage>
        <taxon>Eukaryota</taxon>
        <taxon>Viridiplantae</taxon>
        <taxon>Streptophyta</taxon>
        <taxon>Embryophyta</taxon>
        <taxon>Marchantiophyta</taxon>
        <taxon>Marchantiopsida</taxon>
        <taxon>Marchantiidae</taxon>
        <taxon>Marchantiales</taxon>
        <taxon>Ricciaceae</taxon>
        <taxon>Riccia</taxon>
    </lineage>
</organism>
<dbReference type="InterPro" id="IPR018860">
    <property type="entry name" value="APC_suCDC26"/>
</dbReference>
<sequence length="95" mass="10538">MLKRKPTRLEFKEADDKEELEQARRRAAAAVSADAGSTGGSAGGGSITAQGNESRPKGLEKVASKDFALLLVERRHRMHMKVTFECRQLDGRRRI</sequence>
<evidence type="ECO:0000256" key="2">
    <source>
        <dbReference type="SAM" id="MobiDB-lite"/>
    </source>
</evidence>
<name>A0ABD3GR66_9MARC</name>
<feature type="compositionally biased region" description="Basic and acidic residues" evidence="2">
    <location>
        <begin position="7"/>
        <end position="24"/>
    </location>
</feature>
<dbReference type="AlphaFoldDB" id="A0ABD3GR66"/>
<dbReference type="Pfam" id="PF10471">
    <property type="entry name" value="ANAPC_CDC26"/>
    <property type="match status" value="1"/>
</dbReference>
<accession>A0ABD3GR66</accession>
<dbReference type="EMBL" id="JBJQOH010000007">
    <property type="protein sequence ID" value="KAL3681722.1"/>
    <property type="molecule type" value="Genomic_DNA"/>
</dbReference>
<evidence type="ECO:0000256" key="1">
    <source>
        <dbReference type="ARBA" id="ARBA00022786"/>
    </source>
</evidence>